<dbReference type="Proteomes" id="UP000315295">
    <property type="component" value="Unassembled WGS sequence"/>
</dbReference>
<comment type="caution">
    <text evidence="2">The sequence shown here is derived from an EMBL/GenBank/DDBJ whole genome shotgun (WGS) entry which is preliminary data.</text>
</comment>
<accession>A0A540MA21</accession>
<reference evidence="2 3" key="1">
    <citation type="journal article" date="2019" name="G3 (Bethesda)">
        <title>Sequencing of a Wild Apple (Malus baccata) Genome Unravels the Differences Between Cultivated and Wild Apple Species Regarding Disease Resistance and Cold Tolerance.</title>
        <authorList>
            <person name="Chen X."/>
        </authorList>
    </citation>
    <scope>NUCLEOTIDE SEQUENCE [LARGE SCALE GENOMIC DNA]</scope>
    <source>
        <strain evidence="3">cv. Shandingzi</strain>
        <tissue evidence="2">Leaves</tissue>
    </source>
</reference>
<organism evidence="2 3">
    <name type="scientific">Malus baccata</name>
    <name type="common">Siberian crab apple</name>
    <name type="synonym">Pyrus baccata</name>
    <dbReference type="NCBI Taxonomy" id="106549"/>
    <lineage>
        <taxon>Eukaryota</taxon>
        <taxon>Viridiplantae</taxon>
        <taxon>Streptophyta</taxon>
        <taxon>Embryophyta</taxon>
        <taxon>Tracheophyta</taxon>
        <taxon>Spermatophyta</taxon>
        <taxon>Magnoliopsida</taxon>
        <taxon>eudicotyledons</taxon>
        <taxon>Gunneridae</taxon>
        <taxon>Pentapetalae</taxon>
        <taxon>rosids</taxon>
        <taxon>fabids</taxon>
        <taxon>Rosales</taxon>
        <taxon>Rosaceae</taxon>
        <taxon>Amygdaloideae</taxon>
        <taxon>Maleae</taxon>
        <taxon>Malus</taxon>
    </lineage>
</organism>
<evidence type="ECO:0000313" key="3">
    <source>
        <dbReference type="Proteomes" id="UP000315295"/>
    </source>
</evidence>
<evidence type="ECO:0000313" key="2">
    <source>
        <dbReference type="EMBL" id="TQD95571.1"/>
    </source>
</evidence>
<sequence length="104" mass="11120">MSTNENSVNANVNPTCGGNLPSNASDIHEASNLLPQTIAMPGTSNGLQGATATLKEREDPASGTLSSMDKIWETLTTIDTSNHDQYLCREGTNELDYRSGKNSF</sequence>
<evidence type="ECO:0000256" key="1">
    <source>
        <dbReference type="SAM" id="MobiDB-lite"/>
    </source>
</evidence>
<gene>
    <name evidence="2" type="ORF">C1H46_018810</name>
</gene>
<protein>
    <submittedName>
        <fullName evidence="2">Uncharacterized protein</fullName>
    </submittedName>
</protein>
<proteinExistence type="predicted"/>
<feature type="region of interest" description="Disordered" evidence="1">
    <location>
        <begin position="1"/>
        <end position="24"/>
    </location>
</feature>
<keyword evidence="3" id="KW-1185">Reference proteome</keyword>
<dbReference type="EMBL" id="VIEB01000310">
    <property type="protein sequence ID" value="TQD95571.1"/>
    <property type="molecule type" value="Genomic_DNA"/>
</dbReference>
<name>A0A540MA21_MALBA</name>
<dbReference type="AlphaFoldDB" id="A0A540MA21"/>